<dbReference type="Proteomes" id="UP000789525">
    <property type="component" value="Unassembled WGS sequence"/>
</dbReference>
<evidence type="ECO:0000313" key="1">
    <source>
        <dbReference type="EMBL" id="CAG8540977.1"/>
    </source>
</evidence>
<gene>
    <name evidence="1" type="ORF">ACOLOM_LOCUS4473</name>
</gene>
<sequence length="364" mass="41109">MTHPDPPRIIADDGTVQVEIFSSTKEVLYRKGFVNGRETTESIDLTVVGKLPEWLSGTFFTVGPGIFDIKYNRMIEVEGGYESGTATFSMGGKSKIFCQNHSSQIVEFNAHDLTPTRVFSWDEINPLFRGDHASPHSHYDETTGELINFNMEYAPLGTKYNFFSISEDDPSGQLIASITAKASYVHSFGVTPGFIILVIFPFYVKNASFGVKWSDNILDTFTFKPNEPTLFYVISREKKELVVTYKSDPCFAFHHINAFEDDDDNVYLDIVCYDTVDVIYDLTLENLRHGLTIGLPTAEVRRFVLQEVQRESMKFAKNSQAAQTDGAQNLLTSMFSRNPTYQQAPSWPIANYVRGVDTVLELPR</sequence>
<feature type="non-terminal residue" evidence="1">
    <location>
        <position position="364"/>
    </location>
</feature>
<proteinExistence type="predicted"/>
<accession>A0ACA9LTK4</accession>
<protein>
    <submittedName>
        <fullName evidence="1">10680_t:CDS:1</fullName>
    </submittedName>
</protein>
<organism evidence="1 2">
    <name type="scientific">Acaulospora colombiana</name>
    <dbReference type="NCBI Taxonomy" id="27376"/>
    <lineage>
        <taxon>Eukaryota</taxon>
        <taxon>Fungi</taxon>
        <taxon>Fungi incertae sedis</taxon>
        <taxon>Mucoromycota</taxon>
        <taxon>Glomeromycotina</taxon>
        <taxon>Glomeromycetes</taxon>
        <taxon>Diversisporales</taxon>
        <taxon>Acaulosporaceae</taxon>
        <taxon>Acaulospora</taxon>
    </lineage>
</organism>
<evidence type="ECO:0000313" key="2">
    <source>
        <dbReference type="Proteomes" id="UP000789525"/>
    </source>
</evidence>
<comment type="caution">
    <text evidence="1">The sequence shown here is derived from an EMBL/GenBank/DDBJ whole genome shotgun (WGS) entry which is preliminary data.</text>
</comment>
<reference evidence="1" key="1">
    <citation type="submission" date="2021-06" db="EMBL/GenBank/DDBJ databases">
        <authorList>
            <person name="Kallberg Y."/>
            <person name="Tangrot J."/>
            <person name="Rosling A."/>
        </authorList>
    </citation>
    <scope>NUCLEOTIDE SEQUENCE</scope>
    <source>
        <strain evidence="1">CL356</strain>
    </source>
</reference>
<name>A0ACA9LTK4_9GLOM</name>
<keyword evidence="2" id="KW-1185">Reference proteome</keyword>
<dbReference type="EMBL" id="CAJVPT010007382">
    <property type="protein sequence ID" value="CAG8540977.1"/>
    <property type="molecule type" value="Genomic_DNA"/>
</dbReference>